<reference evidence="2" key="1">
    <citation type="submission" date="2023-06" db="EMBL/GenBank/DDBJ databases">
        <authorList>
            <person name="Delattre M."/>
        </authorList>
    </citation>
    <scope>NUCLEOTIDE SEQUENCE</scope>
    <source>
        <strain evidence="2">AF72</strain>
    </source>
</reference>
<evidence type="ECO:0008006" key="4">
    <source>
        <dbReference type="Google" id="ProtNLM"/>
    </source>
</evidence>
<comment type="caution">
    <text evidence="2">The sequence shown here is derived from an EMBL/GenBank/DDBJ whole genome shotgun (WGS) entry which is preliminary data.</text>
</comment>
<dbReference type="Proteomes" id="UP001177023">
    <property type="component" value="Unassembled WGS sequence"/>
</dbReference>
<organism evidence="2 3">
    <name type="scientific">Mesorhabditis spiculigera</name>
    <dbReference type="NCBI Taxonomy" id="96644"/>
    <lineage>
        <taxon>Eukaryota</taxon>
        <taxon>Metazoa</taxon>
        <taxon>Ecdysozoa</taxon>
        <taxon>Nematoda</taxon>
        <taxon>Chromadorea</taxon>
        <taxon>Rhabditida</taxon>
        <taxon>Rhabditina</taxon>
        <taxon>Rhabditomorpha</taxon>
        <taxon>Rhabditoidea</taxon>
        <taxon>Rhabditidae</taxon>
        <taxon>Mesorhabditinae</taxon>
        <taxon>Mesorhabditis</taxon>
    </lineage>
</organism>
<evidence type="ECO:0000256" key="1">
    <source>
        <dbReference type="SAM" id="SignalP"/>
    </source>
</evidence>
<feature type="non-terminal residue" evidence="2">
    <location>
        <position position="1"/>
    </location>
</feature>
<feature type="chain" id="PRO_5041412409" description="LTXXQ motif family protein" evidence="1">
    <location>
        <begin position="23"/>
        <end position="155"/>
    </location>
</feature>
<evidence type="ECO:0000313" key="2">
    <source>
        <dbReference type="EMBL" id="CAJ0580639.1"/>
    </source>
</evidence>
<dbReference type="AlphaFoldDB" id="A0AA36G5Z9"/>
<protein>
    <recommendedName>
        <fullName evidence="4">LTXXQ motif family protein</fullName>
    </recommendedName>
</protein>
<proteinExistence type="predicted"/>
<accession>A0AA36G5Z9</accession>
<keyword evidence="1" id="KW-0732">Signal</keyword>
<gene>
    <name evidence="2" type="ORF">MSPICULIGERA_LOCUS18832</name>
</gene>
<name>A0AA36G5Z9_9BILA</name>
<evidence type="ECO:0000313" key="3">
    <source>
        <dbReference type="Proteomes" id="UP001177023"/>
    </source>
</evidence>
<feature type="signal peptide" evidence="1">
    <location>
        <begin position="1"/>
        <end position="22"/>
    </location>
</feature>
<dbReference type="EMBL" id="CATQJA010002662">
    <property type="protein sequence ID" value="CAJ0580639.1"/>
    <property type="molecule type" value="Genomic_DNA"/>
</dbReference>
<keyword evidence="3" id="KW-1185">Reference proteome</keyword>
<sequence>MRSCTLLLVAFAGLVYTWDLHALDLRSLITDKDTRNKLKDLSNKKDMPRSQMQQQLQQYVQMQPQMVQQTYQTIARAKDQLQQSEWQQKMQQAQQMGLGQVYQQFMQIDQNLNMSRDQAEKAKKDLVKALPDDQKKAVERMDKDYYKDIMELTKN</sequence>